<accession>A0A5N5IY93</accession>
<keyword evidence="5" id="KW-0675">Receptor</keyword>
<name>A0A5N5IY93_9FLAO</name>
<evidence type="ECO:0000313" key="5">
    <source>
        <dbReference type="EMBL" id="KAB5492143.1"/>
    </source>
</evidence>
<dbReference type="GO" id="GO:0009279">
    <property type="term" value="C:cell outer membrane"/>
    <property type="evidence" value="ECO:0007669"/>
    <property type="project" value="UniProtKB-SubCell"/>
</dbReference>
<proteinExistence type="predicted"/>
<dbReference type="RefSeq" id="WP_151889282.1">
    <property type="nucleotide sequence ID" value="NZ_VNIK02000001.1"/>
</dbReference>
<reference evidence="5" key="1">
    <citation type="submission" date="2019-10" db="EMBL/GenBank/DDBJ databases">
        <title>Muricauda hadale sp. nov., a piezophilic bacterium isolated from hadopelagic water of the Mariana Trench.</title>
        <authorList>
            <person name="Wei Y."/>
        </authorList>
    </citation>
    <scope>NUCLEOTIDE SEQUENCE [LARGE SCALE GENOMIC DNA]</scope>
    <source>
        <strain evidence="5">MT-229</strain>
    </source>
</reference>
<dbReference type="Gene3D" id="3.55.50.30">
    <property type="match status" value="1"/>
</dbReference>
<keyword evidence="2" id="KW-0472">Membrane</keyword>
<comment type="subcellular location">
    <subcellularLocation>
        <location evidence="1">Cell outer membrane</location>
    </subcellularLocation>
</comment>
<dbReference type="Gene3D" id="2.40.170.20">
    <property type="entry name" value="TonB-dependent receptor, beta-barrel domain"/>
    <property type="match status" value="1"/>
</dbReference>
<dbReference type="Gene3D" id="2.170.130.10">
    <property type="entry name" value="TonB-dependent receptor, plug domain"/>
    <property type="match status" value="1"/>
</dbReference>
<dbReference type="EMBL" id="VNIK02000001">
    <property type="protein sequence ID" value="KAB5492143.1"/>
    <property type="molecule type" value="Genomic_DNA"/>
</dbReference>
<dbReference type="InterPro" id="IPR037066">
    <property type="entry name" value="Plug_dom_sf"/>
</dbReference>
<keyword evidence="6" id="KW-1185">Reference proteome</keyword>
<dbReference type="InterPro" id="IPR012910">
    <property type="entry name" value="Plug_dom"/>
</dbReference>
<dbReference type="InterPro" id="IPR036942">
    <property type="entry name" value="Beta-barrel_TonB_sf"/>
</dbReference>
<keyword evidence="3" id="KW-0998">Cell outer membrane</keyword>
<dbReference type="AlphaFoldDB" id="A0A5N5IY93"/>
<organism evidence="5 6">
    <name type="scientific">Flagellimonas hadalis</name>
    <dbReference type="NCBI Taxonomy" id="2597517"/>
    <lineage>
        <taxon>Bacteria</taxon>
        <taxon>Pseudomonadati</taxon>
        <taxon>Bacteroidota</taxon>
        <taxon>Flavobacteriia</taxon>
        <taxon>Flavobacteriales</taxon>
        <taxon>Flavobacteriaceae</taxon>
        <taxon>Flagellimonas</taxon>
    </lineage>
</organism>
<evidence type="ECO:0000256" key="2">
    <source>
        <dbReference type="ARBA" id="ARBA00023136"/>
    </source>
</evidence>
<evidence type="ECO:0000259" key="4">
    <source>
        <dbReference type="Pfam" id="PF07715"/>
    </source>
</evidence>
<protein>
    <submittedName>
        <fullName evidence="5">TonB-dependent receptor plug domain-containing protein</fullName>
    </submittedName>
</protein>
<evidence type="ECO:0000256" key="3">
    <source>
        <dbReference type="ARBA" id="ARBA00023237"/>
    </source>
</evidence>
<gene>
    <name evidence="5" type="ORF">FOT42_004120</name>
</gene>
<evidence type="ECO:0000256" key="1">
    <source>
        <dbReference type="ARBA" id="ARBA00004442"/>
    </source>
</evidence>
<dbReference type="Proteomes" id="UP000319204">
    <property type="component" value="Unassembled WGS sequence"/>
</dbReference>
<feature type="domain" description="TonB-dependent receptor plug" evidence="4">
    <location>
        <begin position="212"/>
        <end position="293"/>
    </location>
</feature>
<comment type="caution">
    <text evidence="5">The sequence shown here is derived from an EMBL/GenBank/DDBJ whole genome shotgun (WGS) entry which is preliminary data.</text>
</comment>
<sequence>MRHLKILLSLLFLGISMTYAQENLFYEFENTSLKEVIQQLEADTQLSFSFAEDVVDEKKVTVQVDGLTLLELLAVLEAQTGLHFEKIEGQPQVIVTPISNSNQICIALLDQETRLPITENQVVVDSTLVLETNQKGLLQFENKGQSNYLLQVSGYGSVSIQPSENCVPIYLSPVYKQLKEVVVTSYITTGIDRNRDGSITLTQKPLGPIPGQTTPDILQSIQMIPGVTSLDESASEIQIHGGTSDQNLVLFDHIRVFNSGYLYGMFSRFNPYATEKAIIYKTGTSAVYGDRVSGVIDITTDDTVAQKVSGGIGIDGLSADGYLKIPLSQKSSLSLFARNAYLDVFEGPTYEAYERKIFNNTGTITDSSSNPLNVNTDDDYTYEDSDNDFRFYDLNAKYVYQPSPKDKIAISALMTRNRTQFSFMNDGETKKDSLTTGNGGVSANWTHHTSPTQTEEITAYFSSYDSYYKNEELFGNELEETNIRGNRISDFGLELKSDRTFKNDDRLSFGYQLSNTNLEIDLSAISNVEPENNISLPVHESNFKNVLFGEYTITKANSGIYKLGLRAVHYGSLGNIYLEPRLNLELPISKSSRIRAGLERRNQPISQLIEFNQTELRLDNNIWRLSDDVNFPLLQSNQISAGLLFDKKGWTLDAEVFHKRLTGLTTYSQGFNLPRPELSEGKSRILGMDLLVKKRIQNYRFWMGYSFNDVNFTFDAVQEDSFSGNNDITHSFRISNSIQFNGLQLSLGWQYRTGLPVTLIENYDEETQQVNFGPLNAGRLPDFHRLDASVVYQFGLGERNSRMQLGFSLLNIYNRIVPLSIIHRTSQQNGELILEQVIHRRSLGLTPNFTIRVFF</sequence>
<evidence type="ECO:0000313" key="6">
    <source>
        <dbReference type="Proteomes" id="UP000319204"/>
    </source>
</evidence>
<dbReference type="Pfam" id="PF07715">
    <property type="entry name" value="Plug"/>
    <property type="match status" value="1"/>
</dbReference>
<dbReference type="SUPFAM" id="SSF56935">
    <property type="entry name" value="Porins"/>
    <property type="match status" value="1"/>
</dbReference>
<dbReference type="OrthoDB" id="9803050at2"/>